<gene>
    <name evidence="1" type="ORF">MGAL_10B067486</name>
</gene>
<evidence type="ECO:0000313" key="2">
    <source>
        <dbReference type="Proteomes" id="UP000596742"/>
    </source>
</evidence>
<proteinExistence type="predicted"/>
<keyword evidence="2" id="KW-1185">Reference proteome</keyword>
<dbReference type="EMBL" id="UYJE01005057">
    <property type="protein sequence ID" value="VDI33588.1"/>
    <property type="molecule type" value="Genomic_DNA"/>
</dbReference>
<comment type="caution">
    <text evidence="1">The sequence shown here is derived from an EMBL/GenBank/DDBJ whole genome shotgun (WGS) entry which is preliminary data.</text>
</comment>
<dbReference type="AlphaFoldDB" id="A0A8B6EFV8"/>
<reference evidence="1" key="1">
    <citation type="submission" date="2018-11" db="EMBL/GenBank/DDBJ databases">
        <authorList>
            <person name="Alioto T."/>
            <person name="Alioto T."/>
        </authorList>
    </citation>
    <scope>NUCLEOTIDE SEQUENCE</scope>
</reference>
<protein>
    <submittedName>
        <fullName evidence="1">Uncharacterized protein</fullName>
    </submittedName>
</protein>
<accession>A0A8B6EFV8</accession>
<sequence length="63" mass="7177">MITNRSSQKSAILSKSSWWTPSWRLWSRATILSLDVNNLPISVASLAEFTWHQLIEIVAKHAV</sequence>
<dbReference type="Proteomes" id="UP000596742">
    <property type="component" value="Unassembled WGS sequence"/>
</dbReference>
<evidence type="ECO:0000313" key="1">
    <source>
        <dbReference type="EMBL" id="VDI33588.1"/>
    </source>
</evidence>
<name>A0A8B6EFV8_MYTGA</name>
<organism evidence="1 2">
    <name type="scientific">Mytilus galloprovincialis</name>
    <name type="common">Mediterranean mussel</name>
    <dbReference type="NCBI Taxonomy" id="29158"/>
    <lineage>
        <taxon>Eukaryota</taxon>
        <taxon>Metazoa</taxon>
        <taxon>Spiralia</taxon>
        <taxon>Lophotrochozoa</taxon>
        <taxon>Mollusca</taxon>
        <taxon>Bivalvia</taxon>
        <taxon>Autobranchia</taxon>
        <taxon>Pteriomorphia</taxon>
        <taxon>Mytilida</taxon>
        <taxon>Mytiloidea</taxon>
        <taxon>Mytilidae</taxon>
        <taxon>Mytilinae</taxon>
        <taxon>Mytilus</taxon>
    </lineage>
</organism>